<organism evidence="3 4">
    <name type="scientific">Dentiscutata erythropus</name>
    <dbReference type="NCBI Taxonomy" id="1348616"/>
    <lineage>
        <taxon>Eukaryota</taxon>
        <taxon>Fungi</taxon>
        <taxon>Fungi incertae sedis</taxon>
        <taxon>Mucoromycota</taxon>
        <taxon>Glomeromycotina</taxon>
        <taxon>Glomeromycetes</taxon>
        <taxon>Diversisporales</taxon>
        <taxon>Gigasporaceae</taxon>
        <taxon>Dentiscutata</taxon>
    </lineage>
</organism>
<dbReference type="OrthoDB" id="2408120at2759"/>
<keyword evidence="2" id="KW-1133">Transmembrane helix</keyword>
<reference evidence="3" key="1">
    <citation type="submission" date="2021-06" db="EMBL/GenBank/DDBJ databases">
        <authorList>
            <person name="Kallberg Y."/>
            <person name="Tangrot J."/>
            <person name="Rosling A."/>
        </authorList>
    </citation>
    <scope>NUCLEOTIDE SEQUENCE</scope>
    <source>
        <strain evidence="3">MA453B</strain>
    </source>
</reference>
<evidence type="ECO:0000256" key="2">
    <source>
        <dbReference type="SAM" id="Phobius"/>
    </source>
</evidence>
<sequence length="402" mass="42871">MSGEPPKQTAINIPPDAPGALAQTGAIASEGDKGKDNGGKGGAGGPGGPGGEPGGEPGGSDIKAGETLKDTLELLDSVPVVERAKDKVEDELEKIDPDTPQERSVETANITARINKLDVVITIGLYYASLITDWLTSLGNSTSVGEFFFNIFFASFNLTQWKFGQLDLVASISGMTTTLQSGIFVIAASVHAIATVTKTKVPKQLAGPLYFGGPFQFVHLVKTEYNDYHQSTKSWDAQFSQGIGIISQVLIIIAAICAASTRMGQLGALQPLASGDPNVINANFTPPHGTEIEGEPINVSNQTQVTLAVQNAALFATTTYAVSVFAIIMSSLLNVIQWLADIWRVNSDEIIIYYLFKYCTRIVCCYPCLVLIRGKNKVDAMEYGTTTNSEKANPSLQSPFIP</sequence>
<evidence type="ECO:0000256" key="1">
    <source>
        <dbReference type="SAM" id="MobiDB-lite"/>
    </source>
</evidence>
<dbReference type="EMBL" id="CAJVPY010016776">
    <property type="protein sequence ID" value="CAG8758712.1"/>
    <property type="molecule type" value="Genomic_DNA"/>
</dbReference>
<evidence type="ECO:0000313" key="4">
    <source>
        <dbReference type="Proteomes" id="UP000789405"/>
    </source>
</evidence>
<feature type="transmembrane region" description="Helical" evidence="2">
    <location>
        <begin position="351"/>
        <end position="372"/>
    </location>
</feature>
<keyword evidence="2" id="KW-0812">Transmembrane</keyword>
<gene>
    <name evidence="3" type="ORF">DERYTH_LOCUS17598</name>
</gene>
<feature type="transmembrane region" description="Helical" evidence="2">
    <location>
        <begin position="320"/>
        <end position="339"/>
    </location>
</feature>
<accession>A0A9N9IZH6</accession>
<proteinExistence type="predicted"/>
<comment type="caution">
    <text evidence="3">The sequence shown here is derived from an EMBL/GenBank/DDBJ whole genome shotgun (WGS) entry which is preliminary data.</text>
</comment>
<feature type="compositionally biased region" description="Gly residues" evidence="1">
    <location>
        <begin position="39"/>
        <end position="58"/>
    </location>
</feature>
<protein>
    <submittedName>
        <fullName evidence="3">24409_t:CDS:1</fullName>
    </submittedName>
</protein>
<keyword evidence="2" id="KW-0472">Membrane</keyword>
<dbReference type="Proteomes" id="UP000789405">
    <property type="component" value="Unassembled WGS sequence"/>
</dbReference>
<name>A0A9N9IZH6_9GLOM</name>
<keyword evidence="4" id="KW-1185">Reference proteome</keyword>
<evidence type="ECO:0000313" key="3">
    <source>
        <dbReference type="EMBL" id="CAG8758712.1"/>
    </source>
</evidence>
<feature type="transmembrane region" description="Helical" evidence="2">
    <location>
        <begin position="239"/>
        <end position="259"/>
    </location>
</feature>
<feature type="region of interest" description="Disordered" evidence="1">
    <location>
        <begin position="1"/>
        <end position="66"/>
    </location>
</feature>
<dbReference type="AlphaFoldDB" id="A0A9N9IZH6"/>